<dbReference type="InterPro" id="IPR017900">
    <property type="entry name" value="4Fe4S_Fe_S_CS"/>
</dbReference>
<comment type="caution">
    <text evidence="5">The sequence shown here is derived from an EMBL/GenBank/DDBJ whole genome shotgun (WGS) entry which is preliminary data.</text>
</comment>
<dbReference type="Gene3D" id="3.30.70.20">
    <property type="match status" value="1"/>
</dbReference>
<proteinExistence type="predicted"/>
<dbReference type="InterPro" id="IPR052911">
    <property type="entry name" value="Corrinoid_activation_enz"/>
</dbReference>
<dbReference type="InterPro" id="IPR017896">
    <property type="entry name" value="4Fe4S_Fe-S-bd"/>
</dbReference>
<evidence type="ECO:0000256" key="3">
    <source>
        <dbReference type="ARBA" id="ARBA00023014"/>
    </source>
</evidence>
<accession>A0A523TK30</accession>
<evidence type="ECO:0000256" key="1">
    <source>
        <dbReference type="ARBA" id="ARBA00022723"/>
    </source>
</evidence>
<dbReference type="AlphaFoldDB" id="A0A523TK30"/>
<organism evidence="5 6">
    <name type="scientific">Aerophobetes bacterium</name>
    <dbReference type="NCBI Taxonomy" id="2030807"/>
    <lineage>
        <taxon>Bacteria</taxon>
        <taxon>Candidatus Aerophobota</taxon>
    </lineage>
</organism>
<name>A0A523TK30_UNCAE</name>
<dbReference type="PANTHER" id="PTHR42895">
    <property type="entry name" value="IRON-SULFUR CLUSTER-BINDING PROTEIN-RELATED"/>
    <property type="match status" value="1"/>
</dbReference>
<protein>
    <submittedName>
        <fullName evidence="5">4Fe-4S dicluster domain-containing protein</fullName>
    </submittedName>
</protein>
<evidence type="ECO:0000256" key="2">
    <source>
        <dbReference type="ARBA" id="ARBA00023004"/>
    </source>
</evidence>
<dbReference type="Proteomes" id="UP000316517">
    <property type="component" value="Unassembled WGS sequence"/>
</dbReference>
<dbReference type="GO" id="GO:0051536">
    <property type="term" value="F:iron-sulfur cluster binding"/>
    <property type="evidence" value="ECO:0007669"/>
    <property type="project" value="UniProtKB-KW"/>
</dbReference>
<feature type="non-terminal residue" evidence="5">
    <location>
        <position position="276"/>
    </location>
</feature>
<sequence>MAKRKIIRIDEEKCDGCGLCIPDCPEGALKIIDGKARLISDLFCDGLGACIGSCPEGAITIEEREAEEYDEREVMRNMVKQGKNVIKAHLEHLKEHSQSEYLKEAIDFLKERNIEIPRGEEPLHRGHEHIASFSGCPGSKMMDFREEEEVAEKKKAISKGISELRQWPIQIMLVPPNAPYLKDADLLIAADCVSFAYADFHDDLLKGKILLVGCPKLDDVEFYKEKIAQILKDNNIKSITCAHMEVPCCFGLVNMVKSAISASGKDIPFTEITMSI</sequence>
<evidence type="ECO:0000313" key="6">
    <source>
        <dbReference type="Proteomes" id="UP000316517"/>
    </source>
</evidence>
<feature type="domain" description="4Fe-4S ferredoxin-type" evidence="4">
    <location>
        <begin position="5"/>
        <end position="34"/>
    </location>
</feature>
<keyword evidence="1" id="KW-0479">Metal-binding</keyword>
<dbReference type="GO" id="GO:0046872">
    <property type="term" value="F:metal ion binding"/>
    <property type="evidence" value="ECO:0007669"/>
    <property type="project" value="UniProtKB-KW"/>
</dbReference>
<evidence type="ECO:0000259" key="4">
    <source>
        <dbReference type="PROSITE" id="PS51379"/>
    </source>
</evidence>
<gene>
    <name evidence="5" type="ORF">E3J68_00430</name>
</gene>
<dbReference type="PROSITE" id="PS51379">
    <property type="entry name" value="4FE4S_FER_2"/>
    <property type="match status" value="2"/>
</dbReference>
<dbReference type="Pfam" id="PF13237">
    <property type="entry name" value="Fer4_10"/>
    <property type="match status" value="1"/>
</dbReference>
<dbReference type="SUPFAM" id="SSF54862">
    <property type="entry name" value="4Fe-4S ferredoxins"/>
    <property type="match status" value="1"/>
</dbReference>
<keyword evidence="3" id="KW-0411">Iron-sulfur</keyword>
<reference evidence="5 6" key="1">
    <citation type="submission" date="2019-03" db="EMBL/GenBank/DDBJ databases">
        <title>Metabolic potential of uncultured bacteria and archaea associated with petroleum seepage in deep-sea sediments.</title>
        <authorList>
            <person name="Dong X."/>
            <person name="Hubert C."/>
        </authorList>
    </citation>
    <scope>NUCLEOTIDE SEQUENCE [LARGE SCALE GENOMIC DNA]</scope>
    <source>
        <strain evidence="5">E44_bin3</strain>
    </source>
</reference>
<dbReference type="PANTHER" id="PTHR42895:SF1">
    <property type="entry name" value="IRON-SULFUR CLUSTER PROTEIN"/>
    <property type="match status" value="1"/>
</dbReference>
<dbReference type="PROSITE" id="PS00198">
    <property type="entry name" value="4FE4S_FER_1"/>
    <property type="match status" value="1"/>
</dbReference>
<evidence type="ECO:0000313" key="5">
    <source>
        <dbReference type="EMBL" id="TET30696.1"/>
    </source>
</evidence>
<keyword evidence="2" id="KW-0408">Iron</keyword>
<feature type="domain" description="4Fe-4S ferredoxin-type" evidence="4">
    <location>
        <begin position="35"/>
        <end position="64"/>
    </location>
</feature>
<dbReference type="EMBL" id="SOJT01000025">
    <property type="protein sequence ID" value="TET30696.1"/>
    <property type="molecule type" value="Genomic_DNA"/>
</dbReference>